<dbReference type="Proteomes" id="UP000184211">
    <property type="component" value="Unassembled WGS sequence"/>
</dbReference>
<dbReference type="RefSeq" id="WP_072794281.1">
    <property type="nucleotide sequence ID" value="NZ_FQWM01000011.1"/>
</dbReference>
<name>A0A1M5WER2_9RHOB</name>
<reference evidence="3" key="1">
    <citation type="submission" date="2016-11" db="EMBL/GenBank/DDBJ databases">
        <authorList>
            <person name="Varghese N."/>
            <person name="Submissions S."/>
        </authorList>
    </citation>
    <scope>NUCLEOTIDE SEQUENCE [LARGE SCALE GENOMIC DNA]</scope>
    <source>
        <strain evidence="3">DSM 28223</strain>
    </source>
</reference>
<evidence type="ECO:0000313" key="3">
    <source>
        <dbReference type="Proteomes" id="UP000184211"/>
    </source>
</evidence>
<protein>
    <submittedName>
        <fullName evidence="2">Exopolysaccharide biosynthesis protein YbjH</fullName>
    </submittedName>
</protein>
<keyword evidence="3" id="KW-1185">Reference proteome</keyword>
<accession>A0A1M5WER2</accession>
<dbReference type="EMBL" id="FQWM01000011">
    <property type="protein sequence ID" value="SHH85723.1"/>
    <property type="molecule type" value="Genomic_DNA"/>
</dbReference>
<sequence length="726" mass="79689">MPGKSFLTRFSRKTSGALLLSTALLVPATAQEQGAPEFDPLTSPTLSFYGLPGLMDTASAEMMPEGQLATSFSTFAGQSRYNVTFQPTPWATATFRYIGVQDLNLFGFDDYYDRSFDLRLRLWDEGTYRPAVAVGLQDFIGTSLYAGEYVVGTKTFETPALAAGRAPGQLKVSAGLGWGRLGSYGTIDTIGTRAAYDPSSTGGQLSYDQWFRGDVAPFAGIEWQLDDRWGLKAEYSSDAYVNETQASDVFERKSPLSFGVEYQARPGLRLGAYYLYGSQLGISAQMQLNPKRPANPIRVKAPVPLTPRSLWATTPAQWSQDWAESEAEQVSLRETLTEKLAEDGLVLESLSLTGTSAELRYRSNRHRSFSLTNGRAARAMARSLPASVEIFHIVPMEGGLPLSRMTLKRSDLEALEFAPDATEALQARAEYSGAPALADSALSNETLYPNFTGGIGPYLSTSFFDPDVPLRADVGIEAKASYAFAPGWEVAGAVRHRLAGNVDGTRASNSVLPHVRTDQDKYAQYDTTLRNLYVTGRWKLAPDLYARATAGYLEKMYGGISGEVLWKPVDSRLAFGLEANYVQQRDFNQRLGFRDYNIVTGHASAYYEAPQDFLVQLDVGRYLAGDVGATLSVDKTFSNGWSVGAFASKTDVSAADFGEGSFDKGLKFTIPLDWMLGRPHRGTQTAVIRPIQRDGAQRVDVPGRLYDDIRAAHQRSLTDQSARFWE</sequence>
<dbReference type="Pfam" id="PF06082">
    <property type="entry name" value="YjbH"/>
    <property type="match status" value="1"/>
</dbReference>
<keyword evidence="1" id="KW-0732">Signal</keyword>
<organism evidence="2 3">
    <name type="scientific">Cognatishimia maritima</name>
    <dbReference type="NCBI Taxonomy" id="870908"/>
    <lineage>
        <taxon>Bacteria</taxon>
        <taxon>Pseudomonadati</taxon>
        <taxon>Pseudomonadota</taxon>
        <taxon>Alphaproteobacteria</taxon>
        <taxon>Rhodobacterales</taxon>
        <taxon>Paracoccaceae</taxon>
        <taxon>Cognatishimia</taxon>
    </lineage>
</organism>
<dbReference type="InterPro" id="IPR010344">
    <property type="entry name" value="YbjH"/>
</dbReference>
<feature type="signal peptide" evidence="1">
    <location>
        <begin position="1"/>
        <end position="30"/>
    </location>
</feature>
<feature type="chain" id="PRO_5013291135" evidence="1">
    <location>
        <begin position="31"/>
        <end position="726"/>
    </location>
</feature>
<gene>
    <name evidence="2" type="ORF">SAMN04488044_0093</name>
</gene>
<evidence type="ECO:0000313" key="2">
    <source>
        <dbReference type="EMBL" id="SHH85723.1"/>
    </source>
</evidence>
<dbReference type="OrthoDB" id="19542at2"/>
<dbReference type="AlphaFoldDB" id="A0A1M5WER2"/>
<proteinExistence type="predicted"/>
<dbReference type="STRING" id="870908.SAMN04488044_0093"/>
<evidence type="ECO:0000256" key="1">
    <source>
        <dbReference type="SAM" id="SignalP"/>
    </source>
</evidence>